<dbReference type="EMBL" id="JAGGKS010000003">
    <property type="protein sequence ID" value="MBP1925628.1"/>
    <property type="molecule type" value="Genomic_DNA"/>
</dbReference>
<comment type="caution">
    <text evidence="1">The sequence shown here is derived from an EMBL/GenBank/DDBJ whole genome shotgun (WGS) entry which is preliminary data.</text>
</comment>
<organism evidence="1 2">
    <name type="scientific">Sedimentibacter acidaminivorans</name>
    <dbReference type="NCBI Taxonomy" id="913099"/>
    <lineage>
        <taxon>Bacteria</taxon>
        <taxon>Bacillati</taxon>
        <taxon>Bacillota</taxon>
        <taxon>Tissierellia</taxon>
        <taxon>Sedimentibacter</taxon>
    </lineage>
</organism>
<reference evidence="1 2" key="1">
    <citation type="submission" date="2021-03" db="EMBL/GenBank/DDBJ databases">
        <title>Genomic Encyclopedia of Type Strains, Phase IV (KMG-IV): sequencing the most valuable type-strain genomes for metagenomic binning, comparative biology and taxonomic classification.</title>
        <authorList>
            <person name="Goeker M."/>
        </authorList>
    </citation>
    <scope>NUCLEOTIDE SEQUENCE [LARGE SCALE GENOMIC DNA]</scope>
    <source>
        <strain evidence="1 2">DSM 24004</strain>
    </source>
</reference>
<dbReference type="Proteomes" id="UP001519342">
    <property type="component" value="Unassembled WGS sequence"/>
</dbReference>
<evidence type="ECO:0000313" key="2">
    <source>
        <dbReference type="Proteomes" id="UP001519342"/>
    </source>
</evidence>
<gene>
    <name evidence="1" type="ORF">J2Z76_001487</name>
</gene>
<sequence length="55" mass="5916">MSIIIYPKDRALGEASELNNLILENGFDEIVLGGSPCFSCGNSQSIEELGKDKKA</sequence>
<keyword evidence="2" id="KW-1185">Reference proteome</keyword>
<name>A0ABS4GD45_9FIRM</name>
<evidence type="ECO:0000313" key="1">
    <source>
        <dbReference type="EMBL" id="MBP1925628.1"/>
    </source>
</evidence>
<dbReference type="RefSeq" id="WP_209511350.1">
    <property type="nucleotide sequence ID" value="NZ_JAGGKS010000003.1"/>
</dbReference>
<accession>A0ABS4GD45</accession>
<protein>
    <submittedName>
        <fullName evidence="1">Uncharacterized protein</fullName>
    </submittedName>
</protein>
<proteinExistence type="predicted"/>